<dbReference type="EMBL" id="ABEU02000017">
    <property type="protein sequence ID" value="PNR36444.1"/>
    <property type="molecule type" value="Genomic_DNA"/>
</dbReference>
<dbReference type="GO" id="GO:0031969">
    <property type="term" value="C:chloroplast membrane"/>
    <property type="evidence" value="ECO:0007669"/>
    <property type="project" value="UniProtKB-SubCell"/>
</dbReference>
<keyword evidence="7" id="KW-0418">Kinase</keyword>
<dbReference type="KEGG" id="ppp:112294085"/>
<evidence type="ECO:0000256" key="5">
    <source>
        <dbReference type="ARBA" id="ARBA00022679"/>
    </source>
</evidence>
<evidence type="ECO:0000256" key="7">
    <source>
        <dbReference type="ARBA" id="ARBA00022777"/>
    </source>
</evidence>
<evidence type="ECO:0000256" key="6">
    <source>
        <dbReference type="ARBA" id="ARBA00022692"/>
    </source>
</evidence>
<keyword evidence="5" id="KW-0808">Transferase</keyword>
<reference evidence="12 14" key="2">
    <citation type="journal article" date="2018" name="Plant J.">
        <title>The Physcomitrella patens chromosome-scale assembly reveals moss genome structure and evolution.</title>
        <authorList>
            <person name="Lang D."/>
            <person name="Ullrich K.K."/>
            <person name="Murat F."/>
            <person name="Fuchs J."/>
            <person name="Jenkins J."/>
            <person name="Haas F.B."/>
            <person name="Piednoel M."/>
            <person name="Gundlach H."/>
            <person name="Van Bel M."/>
            <person name="Meyberg R."/>
            <person name="Vives C."/>
            <person name="Morata J."/>
            <person name="Symeonidi A."/>
            <person name="Hiss M."/>
            <person name="Muchero W."/>
            <person name="Kamisugi Y."/>
            <person name="Saleh O."/>
            <person name="Blanc G."/>
            <person name="Decker E.L."/>
            <person name="van Gessel N."/>
            <person name="Grimwood J."/>
            <person name="Hayes R.D."/>
            <person name="Graham S.W."/>
            <person name="Gunter L.E."/>
            <person name="McDaniel S.F."/>
            <person name="Hoernstein S.N.W."/>
            <person name="Larsson A."/>
            <person name="Li F.W."/>
            <person name="Perroud P.F."/>
            <person name="Phillips J."/>
            <person name="Ranjan P."/>
            <person name="Rokshar D.S."/>
            <person name="Rothfels C.J."/>
            <person name="Schneider L."/>
            <person name="Shu S."/>
            <person name="Stevenson D.W."/>
            <person name="Thummler F."/>
            <person name="Tillich M."/>
            <person name="Villarreal Aguilar J.C."/>
            <person name="Widiez T."/>
            <person name="Wong G.K."/>
            <person name="Wymore A."/>
            <person name="Zhang Y."/>
            <person name="Zimmer A.D."/>
            <person name="Quatrano R.S."/>
            <person name="Mayer K.F.X."/>
            <person name="Goodstein D."/>
            <person name="Casacuberta J.M."/>
            <person name="Vandepoele K."/>
            <person name="Reski R."/>
            <person name="Cuming A.C."/>
            <person name="Tuskan G.A."/>
            <person name="Maumus F."/>
            <person name="Salse J."/>
            <person name="Schmutz J."/>
            <person name="Rensing S.A."/>
        </authorList>
    </citation>
    <scope>NUCLEOTIDE SEQUENCE [LARGE SCALE GENOMIC DNA]</scope>
    <source>
        <strain evidence="13 14">cv. Gransden 2004</strain>
    </source>
</reference>
<reference evidence="12 14" key="1">
    <citation type="journal article" date="2008" name="Science">
        <title>The Physcomitrella genome reveals evolutionary insights into the conquest of land by plants.</title>
        <authorList>
            <person name="Rensing S."/>
            <person name="Lang D."/>
            <person name="Zimmer A."/>
            <person name="Terry A."/>
            <person name="Salamov A."/>
            <person name="Shapiro H."/>
            <person name="Nishiyama T."/>
            <person name="Perroud P.-F."/>
            <person name="Lindquist E."/>
            <person name="Kamisugi Y."/>
            <person name="Tanahashi T."/>
            <person name="Sakakibara K."/>
            <person name="Fujita T."/>
            <person name="Oishi K."/>
            <person name="Shin-I T."/>
            <person name="Kuroki Y."/>
            <person name="Toyoda A."/>
            <person name="Suzuki Y."/>
            <person name="Hashimoto A."/>
            <person name="Yamaguchi K."/>
            <person name="Sugano A."/>
            <person name="Kohara Y."/>
            <person name="Fujiyama A."/>
            <person name="Anterola A."/>
            <person name="Aoki S."/>
            <person name="Ashton N."/>
            <person name="Barbazuk W.B."/>
            <person name="Barker E."/>
            <person name="Bennetzen J."/>
            <person name="Bezanilla M."/>
            <person name="Blankenship R."/>
            <person name="Cho S.H."/>
            <person name="Dutcher S."/>
            <person name="Estelle M."/>
            <person name="Fawcett J.A."/>
            <person name="Gundlach H."/>
            <person name="Hanada K."/>
            <person name="Heyl A."/>
            <person name="Hicks K.A."/>
            <person name="Hugh J."/>
            <person name="Lohr M."/>
            <person name="Mayer K."/>
            <person name="Melkozernov A."/>
            <person name="Murata T."/>
            <person name="Nelson D."/>
            <person name="Pils B."/>
            <person name="Prigge M."/>
            <person name="Reiss B."/>
            <person name="Renner T."/>
            <person name="Rombauts S."/>
            <person name="Rushton P."/>
            <person name="Sanderfoot A."/>
            <person name="Schween G."/>
            <person name="Shiu S.-H."/>
            <person name="Stueber K."/>
            <person name="Theodoulou F.L."/>
            <person name="Tu H."/>
            <person name="Van de Peer Y."/>
            <person name="Verrier P.J."/>
            <person name="Waters E."/>
            <person name="Wood A."/>
            <person name="Yang L."/>
            <person name="Cove D."/>
            <person name="Cuming A."/>
            <person name="Hasebe M."/>
            <person name="Lucas S."/>
            <person name="Mishler D.B."/>
            <person name="Reski R."/>
            <person name="Grigoriev I."/>
            <person name="Quatrano R.S."/>
            <person name="Boore J.L."/>
        </authorList>
    </citation>
    <scope>NUCLEOTIDE SEQUENCE [LARGE SCALE GENOMIC DNA]</scope>
    <source>
        <strain evidence="13 14">cv. Gransden 2004</strain>
    </source>
</reference>
<name>A0A2K1J4I9_PHYPA</name>
<feature type="transmembrane region" description="Helical" evidence="11">
    <location>
        <begin position="121"/>
        <end position="138"/>
    </location>
</feature>
<dbReference type="EnsemblPlants" id="Pp3c17_18850V3.2">
    <property type="protein sequence ID" value="Pp3c17_18850V3.2"/>
    <property type="gene ID" value="Pp3c17_18850"/>
</dbReference>
<sequence>MFPRECEGVSVDPRCFIDLKFRGDVQNLVAMAPVSVTCLTRFSQSCCPQSQGLWKRISVGFLCSSVMVMSSGWASAVEAVQASPLSDYVVAVFTLTGALGILQFFDELAKRDFLEKTLSRKLCHILSGLVFMLFWPLFSTAPLAKYLAAFALVANGFRMIGLGLGLWKNESLVKAISRGGSRRELLQGPLYYAIAILVATLFFWRDSPIGICAIATLCAGDGFADIVGRKYGKLKLPYNSDKSYIGSVAFFMLASLASTVYIAIFSACGFFTATPGVYITSLAVALAGAIVEGLPLPIDDNFTVPFTAIGVGMLLFPF</sequence>
<evidence type="ECO:0000256" key="9">
    <source>
        <dbReference type="ARBA" id="ARBA00022989"/>
    </source>
</evidence>
<protein>
    <recommendedName>
        <fullName evidence="15">Phytol kinase</fullName>
    </recommendedName>
</protein>
<evidence type="ECO:0000256" key="10">
    <source>
        <dbReference type="ARBA" id="ARBA00023136"/>
    </source>
</evidence>
<dbReference type="STRING" id="3218.A0A2K1J4I9"/>
<dbReference type="Proteomes" id="UP000006727">
    <property type="component" value="Chromosome 17"/>
</dbReference>
<evidence type="ECO:0000256" key="1">
    <source>
        <dbReference type="ARBA" id="ARBA00004508"/>
    </source>
</evidence>
<dbReference type="Gramene" id="Pp3c17_18850V3.1">
    <property type="protein sequence ID" value="Pp3c17_18850V3.1"/>
    <property type="gene ID" value="Pp3c17_18850"/>
</dbReference>
<proteinExistence type="inferred from homology"/>
<evidence type="ECO:0000256" key="2">
    <source>
        <dbReference type="ARBA" id="ARBA00010794"/>
    </source>
</evidence>
<evidence type="ECO:0000313" key="14">
    <source>
        <dbReference type="Proteomes" id="UP000006727"/>
    </source>
</evidence>
<reference evidence="13" key="3">
    <citation type="submission" date="2020-12" db="UniProtKB">
        <authorList>
            <consortium name="EnsemblPlants"/>
        </authorList>
    </citation>
    <scope>IDENTIFICATION</scope>
</reference>
<feature type="transmembrane region" description="Helical" evidence="11">
    <location>
        <begin position="244"/>
        <end position="264"/>
    </location>
</feature>
<gene>
    <name evidence="13" type="primary">LOC112294085</name>
    <name evidence="12" type="ORF">PHYPA_022295</name>
</gene>
<feature type="transmembrane region" description="Helical" evidence="11">
    <location>
        <begin position="188"/>
        <end position="204"/>
    </location>
</feature>
<keyword evidence="9 11" id="KW-1133">Transmembrane helix</keyword>
<dbReference type="InterPro" id="IPR039606">
    <property type="entry name" value="Phytol/farnesol_kinase"/>
</dbReference>
<feature type="transmembrane region" description="Helical" evidence="11">
    <location>
        <begin position="88"/>
        <end position="109"/>
    </location>
</feature>
<keyword evidence="14" id="KW-1185">Reference proteome</keyword>
<dbReference type="PANTHER" id="PTHR32523">
    <property type="entry name" value="PHYTOL KINASE 1, CHLOROPLASTIC"/>
    <property type="match status" value="1"/>
</dbReference>
<feature type="transmembrane region" description="Helical" evidence="11">
    <location>
        <begin position="57"/>
        <end position="76"/>
    </location>
</feature>
<comment type="subcellular location">
    <subcellularLocation>
        <location evidence="1">Plastid</location>
        <location evidence="1">Chloroplast membrane</location>
        <topology evidence="1">Multi-pass membrane protein</topology>
    </subcellularLocation>
</comment>
<dbReference type="PaxDb" id="3218-PP1S65_113V6.1"/>
<feature type="transmembrane region" description="Helical" evidence="11">
    <location>
        <begin position="144"/>
        <end position="167"/>
    </location>
</feature>
<evidence type="ECO:0000256" key="3">
    <source>
        <dbReference type="ARBA" id="ARBA00022528"/>
    </source>
</evidence>
<evidence type="ECO:0000256" key="11">
    <source>
        <dbReference type="SAM" id="Phobius"/>
    </source>
</evidence>
<keyword evidence="6 11" id="KW-0812">Transmembrane</keyword>
<evidence type="ECO:0000256" key="8">
    <source>
        <dbReference type="ARBA" id="ARBA00022946"/>
    </source>
</evidence>
<keyword evidence="8" id="KW-0809">Transit peptide</keyword>
<evidence type="ECO:0000256" key="4">
    <source>
        <dbReference type="ARBA" id="ARBA00022640"/>
    </source>
</evidence>
<evidence type="ECO:0008006" key="15">
    <source>
        <dbReference type="Google" id="ProtNLM"/>
    </source>
</evidence>
<dbReference type="PANTHER" id="PTHR32523:SF7">
    <property type="entry name" value="FARNESOL KINASE, CHLOROPLASTIC"/>
    <property type="match status" value="1"/>
</dbReference>
<dbReference type="OrthoDB" id="5673at2759"/>
<evidence type="ECO:0000313" key="13">
    <source>
        <dbReference type="EnsemblPlants" id="Pp3c17_18850V3.1"/>
    </source>
</evidence>
<keyword evidence="3" id="KW-0150">Chloroplast</keyword>
<dbReference type="GeneID" id="112294085"/>
<accession>A0A2K1J4I9</accession>
<comment type="similarity">
    <text evidence="2">Belongs to the polyprenol kinase family.</text>
</comment>
<evidence type="ECO:0000313" key="12">
    <source>
        <dbReference type="EMBL" id="PNR36444.1"/>
    </source>
</evidence>
<dbReference type="GO" id="GO:0016301">
    <property type="term" value="F:kinase activity"/>
    <property type="evidence" value="ECO:0000318"/>
    <property type="project" value="GO_Central"/>
</dbReference>
<dbReference type="RefSeq" id="XP_024400000.1">
    <property type="nucleotide sequence ID" value="XM_024544232.2"/>
</dbReference>
<keyword evidence="10 11" id="KW-0472">Membrane</keyword>
<feature type="transmembrane region" description="Helical" evidence="11">
    <location>
        <begin position="276"/>
        <end position="296"/>
    </location>
</feature>
<organism evidence="12">
    <name type="scientific">Physcomitrium patens</name>
    <name type="common">Spreading-leaved earth moss</name>
    <name type="synonym">Physcomitrella patens</name>
    <dbReference type="NCBI Taxonomy" id="3218"/>
    <lineage>
        <taxon>Eukaryota</taxon>
        <taxon>Viridiplantae</taxon>
        <taxon>Streptophyta</taxon>
        <taxon>Embryophyta</taxon>
        <taxon>Bryophyta</taxon>
        <taxon>Bryophytina</taxon>
        <taxon>Bryopsida</taxon>
        <taxon>Funariidae</taxon>
        <taxon>Funariales</taxon>
        <taxon>Funariaceae</taxon>
        <taxon>Physcomitrium</taxon>
    </lineage>
</organism>
<keyword evidence="4" id="KW-0934">Plastid</keyword>
<dbReference type="EnsemblPlants" id="Pp3c17_18850V3.1">
    <property type="protein sequence ID" value="Pp3c17_18850V3.1"/>
    <property type="gene ID" value="Pp3c17_18850"/>
</dbReference>
<dbReference type="Gramene" id="Pp3c17_18850V3.2">
    <property type="protein sequence ID" value="Pp3c17_18850V3.2"/>
    <property type="gene ID" value="Pp3c17_18850"/>
</dbReference>
<dbReference type="AlphaFoldDB" id="A0A2K1J4I9"/>